<keyword evidence="20" id="KW-1185">Reference proteome</keyword>
<keyword evidence="11 14" id="KW-0255">Endonuclease</keyword>
<evidence type="ECO:0000256" key="3">
    <source>
        <dbReference type="ARBA" id="ARBA00004065"/>
    </source>
</evidence>
<evidence type="ECO:0000259" key="18">
    <source>
        <dbReference type="PROSITE" id="PS51975"/>
    </source>
</evidence>
<dbReference type="EMBL" id="QHHQ01000003">
    <property type="protein sequence ID" value="RAI00557.1"/>
    <property type="molecule type" value="Genomic_DNA"/>
</dbReference>
<evidence type="ECO:0000256" key="15">
    <source>
        <dbReference type="PROSITE-ProRule" id="PRU01319"/>
    </source>
</evidence>
<comment type="similarity">
    <text evidence="5 14 16">Belongs to the RNase HII family.</text>
</comment>
<evidence type="ECO:0000256" key="14">
    <source>
        <dbReference type="HAMAP-Rule" id="MF_00052"/>
    </source>
</evidence>
<dbReference type="EC" id="3.1.26.4" evidence="6 14"/>
<evidence type="ECO:0000256" key="13">
    <source>
        <dbReference type="ARBA" id="ARBA00023211"/>
    </source>
</evidence>
<dbReference type="GO" id="GO:0043137">
    <property type="term" value="P:DNA replication, removal of RNA primer"/>
    <property type="evidence" value="ECO:0007669"/>
    <property type="project" value="TreeGrafter"/>
</dbReference>
<keyword evidence="8 14" id="KW-0963">Cytoplasm</keyword>
<keyword evidence="9 14" id="KW-0540">Nuclease</keyword>
<dbReference type="GO" id="GO:0030145">
    <property type="term" value="F:manganese ion binding"/>
    <property type="evidence" value="ECO:0007669"/>
    <property type="project" value="UniProtKB-UniRule"/>
</dbReference>
<dbReference type="HAMAP" id="MF_00052_B">
    <property type="entry name" value="RNase_HII_B"/>
    <property type="match status" value="1"/>
</dbReference>
<evidence type="ECO:0000256" key="16">
    <source>
        <dbReference type="RuleBase" id="RU003515"/>
    </source>
</evidence>
<comment type="function">
    <text evidence="3 14 16">Endonuclease that specifically degrades the RNA of RNA-DNA hybrids.</text>
</comment>
<sequence>MALTPARHRSLSRYEKIVCGVDEAGRGPWAGPVVVAAVILPRDMKIEGVADSKILSHKVRTELFDYIAAEAMVSTVVVSARRVDEMNIRAATLWGMRKAVATLPVRPSVALIDGRDMPDGLCVPGRPLVGGDGRSSAIAAASIVAKVTRDRLMIHLAKTFPRYGFERHKGYGTPEHREALATFGPSIHHRRSFAPVRACFAPEAMDGLPDVADVIDDALDGPVDIALAGPLDGPVDDTGGYAAAHPAEPAPPRRGRGRRGSASAVSSRAG</sequence>
<dbReference type="CDD" id="cd07182">
    <property type="entry name" value="RNase_HII_bacteria_HII_like"/>
    <property type="match status" value="1"/>
</dbReference>
<dbReference type="PROSITE" id="PS51975">
    <property type="entry name" value="RNASE_H_2"/>
    <property type="match status" value="1"/>
</dbReference>
<name>A0A8B2NLT8_9HYPH</name>
<dbReference type="SUPFAM" id="SSF53098">
    <property type="entry name" value="Ribonuclease H-like"/>
    <property type="match status" value="1"/>
</dbReference>
<dbReference type="PANTHER" id="PTHR10954">
    <property type="entry name" value="RIBONUCLEASE H2 SUBUNIT A"/>
    <property type="match status" value="1"/>
</dbReference>
<gene>
    <name evidence="14" type="primary">rnhB</name>
    <name evidence="19" type="ORF">DLJ53_14940</name>
</gene>
<dbReference type="OrthoDB" id="9803420at2"/>
<comment type="cofactor">
    <cofactor evidence="14 15">
        <name>Mn(2+)</name>
        <dbReference type="ChEBI" id="CHEBI:29035"/>
    </cofactor>
    <cofactor evidence="14 15">
        <name>Mg(2+)</name>
        <dbReference type="ChEBI" id="CHEBI:18420"/>
    </cofactor>
    <text evidence="14 15">Manganese or magnesium. Binds 1 divalent metal ion per monomer in the absence of substrate. May bind a second metal ion after substrate binding.</text>
</comment>
<feature type="domain" description="RNase H type-2" evidence="18">
    <location>
        <begin position="16"/>
        <end position="205"/>
    </location>
</feature>
<comment type="subcellular location">
    <subcellularLocation>
        <location evidence="4 14">Cytoplasm</location>
    </subcellularLocation>
</comment>
<keyword evidence="10 14" id="KW-0479">Metal-binding</keyword>
<evidence type="ECO:0000256" key="4">
    <source>
        <dbReference type="ARBA" id="ARBA00004496"/>
    </source>
</evidence>
<accession>A0A8B2NLT8</accession>
<dbReference type="Gene3D" id="3.30.420.10">
    <property type="entry name" value="Ribonuclease H-like superfamily/Ribonuclease H"/>
    <property type="match status" value="1"/>
</dbReference>
<organism evidence="19 20">
    <name type="scientific">Acuticoccus sediminis</name>
    <dbReference type="NCBI Taxonomy" id="2184697"/>
    <lineage>
        <taxon>Bacteria</taxon>
        <taxon>Pseudomonadati</taxon>
        <taxon>Pseudomonadota</taxon>
        <taxon>Alphaproteobacteria</taxon>
        <taxon>Hyphomicrobiales</taxon>
        <taxon>Amorphaceae</taxon>
        <taxon>Acuticoccus</taxon>
    </lineage>
</organism>
<comment type="caution">
    <text evidence="19">The sequence shown here is derived from an EMBL/GenBank/DDBJ whole genome shotgun (WGS) entry which is preliminary data.</text>
</comment>
<evidence type="ECO:0000256" key="11">
    <source>
        <dbReference type="ARBA" id="ARBA00022759"/>
    </source>
</evidence>
<dbReference type="GO" id="GO:0004523">
    <property type="term" value="F:RNA-DNA hybrid ribonuclease activity"/>
    <property type="evidence" value="ECO:0007669"/>
    <property type="project" value="UniProtKB-UniRule"/>
</dbReference>
<protein>
    <recommendedName>
        <fullName evidence="7 14">Ribonuclease HII</fullName>
        <shortName evidence="14">RNase HII</shortName>
        <ecNumber evidence="6 14">3.1.26.4</ecNumber>
    </recommendedName>
</protein>
<dbReference type="PANTHER" id="PTHR10954:SF18">
    <property type="entry name" value="RIBONUCLEASE HII"/>
    <property type="match status" value="1"/>
</dbReference>
<dbReference type="GO" id="GO:0006298">
    <property type="term" value="P:mismatch repair"/>
    <property type="evidence" value="ECO:0007669"/>
    <property type="project" value="TreeGrafter"/>
</dbReference>
<feature type="region of interest" description="Disordered" evidence="17">
    <location>
        <begin position="236"/>
        <end position="270"/>
    </location>
</feature>
<dbReference type="InterPro" id="IPR001352">
    <property type="entry name" value="RNase_HII/HIII"/>
</dbReference>
<feature type="binding site" evidence="14 15">
    <location>
        <position position="113"/>
    </location>
    <ligand>
        <name>a divalent metal cation</name>
        <dbReference type="ChEBI" id="CHEBI:60240"/>
    </ligand>
</feature>
<evidence type="ECO:0000256" key="9">
    <source>
        <dbReference type="ARBA" id="ARBA00022722"/>
    </source>
</evidence>
<evidence type="ECO:0000256" key="7">
    <source>
        <dbReference type="ARBA" id="ARBA00019179"/>
    </source>
</evidence>
<dbReference type="RefSeq" id="WP_111346605.1">
    <property type="nucleotide sequence ID" value="NZ_QHHQ01000003.1"/>
</dbReference>
<dbReference type="GO" id="GO:0003723">
    <property type="term" value="F:RNA binding"/>
    <property type="evidence" value="ECO:0007669"/>
    <property type="project" value="UniProtKB-UniRule"/>
</dbReference>
<evidence type="ECO:0000313" key="20">
    <source>
        <dbReference type="Proteomes" id="UP000249590"/>
    </source>
</evidence>
<dbReference type="Proteomes" id="UP000249590">
    <property type="component" value="Unassembled WGS sequence"/>
</dbReference>
<dbReference type="GO" id="GO:0005737">
    <property type="term" value="C:cytoplasm"/>
    <property type="evidence" value="ECO:0007669"/>
    <property type="project" value="UniProtKB-SubCell"/>
</dbReference>
<dbReference type="InterPro" id="IPR012337">
    <property type="entry name" value="RNaseH-like_sf"/>
</dbReference>
<comment type="catalytic activity">
    <reaction evidence="1 14 15 16">
        <text>Endonucleolytic cleavage to 5'-phosphomonoester.</text>
        <dbReference type="EC" id="3.1.26.4"/>
    </reaction>
</comment>
<evidence type="ECO:0000256" key="6">
    <source>
        <dbReference type="ARBA" id="ARBA00012180"/>
    </source>
</evidence>
<keyword evidence="12 14" id="KW-0378">Hydrolase</keyword>
<comment type="cofactor">
    <cofactor evidence="2">
        <name>Mg(2+)</name>
        <dbReference type="ChEBI" id="CHEBI:18420"/>
    </cofactor>
</comment>
<dbReference type="AlphaFoldDB" id="A0A8B2NLT8"/>
<evidence type="ECO:0000256" key="10">
    <source>
        <dbReference type="ARBA" id="ARBA00022723"/>
    </source>
</evidence>
<dbReference type="Pfam" id="PF01351">
    <property type="entry name" value="RNase_HII"/>
    <property type="match status" value="1"/>
</dbReference>
<evidence type="ECO:0000256" key="17">
    <source>
        <dbReference type="SAM" id="MobiDB-lite"/>
    </source>
</evidence>
<dbReference type="NCBIfam" id="NF000595">
    <property type="entry name" value="PRK00015.1-3"/>
    <property type="match status" value="1"/>
</dbReference>
<evidence type="ECO:0000256" key="8">
    <source>
        <dbReference type="ARBA" id="ARBA00022490"/>
    </source>
</evidence>
<feature type="compositionally biased region" description="Low complexity" evidence="17">
    <location>
        <begin position="260"/>
        <end position="270"/>
    </location>
</feature>
<reference evidence="19 20" key="1">
    <citation type="submission" date="2018-05" db="EMBL/GenBank/DDBJ databases">
        <title>Acuticoccus sediminis sp. nov., isolated from deep-sea sediment of Indian Ocean.</title>
        <authorList>
            <person name="Liu X."/>
            <person name="Lai Q."/>
            <person name="Du Y."/>
            <person name="Sun F."/>
            <person name="Zhang X."/>
            <person name="Wang S."/>
            <person name="Shao Z."/>
        </authorList>
    </citation>
    <scope>NUCLEOTIDE SEQUENCE [LARGE SCALE GENOMIC DNA]</scope>
    <source>
        <strain evidence="19 20">PTG4-2</strain>
    </source>
</reference>
<dbReference type="InterPro" id="IPR036397">
    <property type="entry name" value="RNaseH_sf"/>
</dbReference>
<dbReference type="InterPro" id="IPR022898">
    <property type="entry name" value="RNase_HII"/>
</dbReference>
<evidence type="ECO:0000256" key="5">
    <source>
        <dbReference type="ARBA" id="ARBA00007383"/>
    </source>
</evidence>
<proteinExistence type="inferred from homology"/>
<evidence type="ECO:0000256" key="12">
    <source>
        <dbReference type="ARBA" id="ARBA00022801"/>
    </source>
</evidence>
<evidence type="ECO:0000256" key="2">
    <source>
        <dbReference type="ARBA" id="ARBA00001946"/>
    </source>
</evidence>
<dbReference type="GO" id="GO:0032299">
    <property type="term" value="C:ribonuclease H2 complex"/>
    <property type="evidence" value="ECO:0007669"/>
    <property type="project" value="TreeGrafter"/>
</dbReference>
<keyword evidence="13 14" id="KW-0464">Manganese</keyword>
<feature type="binding site" evidence="14 15">
    <location>
        <position position="23"/>
    </location>
    <ligand>
        <name>a divalent metal cation</name>
        <dbReference type="ChEBI" id="CHEBI:60240"/>
    </ligand>
</feature>
<evidence type="ECO:0000313" key="19">
    <source>
        <dbReference type="EMBL" id="RAI00557.1"/>
    </source>
</evidence>
<evidence type="ECO:0000256" key="1">
    <source>
        <dbReference type="ARBA" id="ARBA00000077"/>
    </source>
</evidence>
<dbReference type="InterPro" id="IPR024567">
    <property type="entry name" value="RNase_HII/HIII_dom"/>
</dbReference>
<feature type="binding site" evidence="14 15">
    <location>
        <position position="22"/>
    </location>
    <ligand>
        <name>a divalent metal cation</name>
        <dbReference type="ChEBI" id="CHEBI:60240"/>
    </ligand>
</feature>